<keyword evidence="2" id="KW-0378">Hydrolase</keyword>
<feature type="domain" description="GH18" evidence="1">
    <location>
        <begin position="1"/>
        <end position="95"/>
    </location>
</feature>
<protein>
    <submittedName>
        <fullName evidence="2">Glycoside hydrolase superfamily</fullName>
    </submittedName>
</protein>
<proteinExistence type="predicted"/>
<dbReference type="GO" id="GO:0006032">
    <property type="term" value="P:chitin catabolic process"/>
    <property type="evidence" value="ECO:0007669"/>
    <property type="project" value="TreeGrafter"/>
</dbReference>
<evidence type="ECO:0000313" key="3">
    <source>
        <dbReference type="Proteomes" id="UP000694240"/>
    </source>
</evidence>
<evidence type="ECO:0000259" key="1">
    <source>
        <dbReference type="PROSITE" id="PS51910"/>
    </source>
</evidence>
<keyword evidence="3" id="KW-1185">Reference proteome</keyword>
<evidence type="ECO:0000313" key="2">
    <source>
        <dbReference type="EMBL" id="KAG7542196.1"/>
    </source>
</evidence>
<dbReference type="InterPro" id="IPR001223">
    <property type="entry name" value="Glyco_hydro18_cat"/>
</dbReference>
<organism evidence="2 3">
    <name type="scientific">Arabidopsis thaliana x Arabidopsis arenosa</name>
    <dbReference type="NCBI Taxonomy" id="1240361"/>
    <lineage>
        <taxon>Eukaryota</taxon>
        <taxon>Viridiplantae</taxon>
        <taxon>Streptophyta</taxon>
        <taxon>Embryophyta</taxon>
        <taxon>Tracheophyta</taxon>
        <taxon>Spermatophyta</taxon>
        <taxon>Magnoliopsida</taxon>
        <taxon>eudicotyledons</taxon>
        <taxon>Gunneridae</taxon>
        <taxon>Pentapetalae</taxon>
        <taxon>rosids</taxon>
        <taxon>malvids</taxon>
        <taxon>Brassicales</taxon>
        <taxon>Brassicaceae</taxon>
        <taxon>Camelineae</taxon>
        <taxon>Arabidopsis</taxon>
    </lineage>
</organism>
<reference evidence="2 3" key="1">
    <citation type="submission" date="2020-12" db="EMBL/GenBank/DDBJ databases">
        <title>Concerted genomic and epigenomic changes stabilize Arabidopsis allopolyploids.</title>
        <authorList>
            <person name="Chen Z."/>
        </authorList>
    </citation>
    <scope>NUCLEOTIDE SEQUENCE [LARGE SCALE GENOMIC DNA]</scope>
    <source>
        <strain evidence="2">Allo738</strain>
        <tissue evidence="2">Leaf</tissue>
    </source>
</reference>
<dbReference type="PANTHER" id="PTHR11177">
    <property type="entry name" value="CHITINASE"/>
    <property type="match status" value="1"/>
</dbReference>
<accession>A0A8T1Y513</accession>
<gene>
    <name evidence="2" type="ORF">ISN45_Aa07g022010</name>
</gene>
<dbReference type="EMBL" id="JAEFBK010000012">
    <property type="protein sequence ID" value="KAG7542196.1"/>
    <property type="molecule type" value="Genomic_DNA"/>
</dbReference>
<dbReference type="GO" id="GO:0008061">
    <property type="term" value="F:chitin binding"/>
    <property type="evidence" value="ECO:0007669"/>
    <property type="project" value="TreeGrafter"/>
</dbReference>
<sequence length="95" mass="10603">MASNPNSRRSFIQSTITVARSYGFHGLDLDWDYPRNAKEMSDFGMLLQEWRSAVKAESSSSGTPALILTAAVYYSWNYHEVPVPCSGHFQQLGLG</sequence>
<dbReference type="Pfam" id="PF00704">
    <property type="entry name" value="Glyco_hydro_18"/>
    <property type="match status" value="1"/>
</dbReference>
<dbReference type="PANTHER" id="PTHR11177:SF393">
    <property type="entry name" value="CHITINASE-LIKE PROTEIN-RELATED"/>
    <property type="match status" value="1"/>
</dbReference>
<dbReference type="PROSITE" id="PS51910">
    <property type="entry name" value="GH18_2"/>
    <property type="match status" value="1"/>
</dbReference>
<dbReference type="GO" id="GO:0004568">
    <property type="term" value="F:chitinase activity"/>
    <property type="evidence" value="ECO:0007669"/>
    <property type="project" value="TreeGrafter"/>
</dbReference>
<name>A0A8T1Y513_9BRAS</name>
<dbReference type="Proteomes" id="UP000694240">
    <property type="component" value="Chromosome 12"/>
</dbReference>
<dbReference type="GO" id="GO:0005576">
    <property type="term" value="C:extracellular region"/>
    <property type="evidence" value="ECO:0007669"/>
    <property type="project" value="TreeGrafter"/>
</dbReference>
<comment type="caution">
    <text evidence="2">The sequence shown here is derived from an EMBL/GenBank/DDBJ whole genome shotgun (WGS) entry which is preliminary data.</text>
</comment>
<dbReference type="InterPro" id="IPR050314">
    <property type="entry name" value="Glycosyl_Hydrlase_18"/>
</dbReference>
<dbReference type="AlphaFoldDB" id="A0A8T1Y513"/>
<dbReference type="GO" id="GO:0005975">
    <property type="term" value="P:carbohydrate metabolic process"/>
    <property type="evidence" value="ECO:0007669"/>
    <property type="project" value="InterPro"/>
</dbReference>